<feature type="signal peptide" evidence="2">
    <location>
        <begin position="1"/>
        <end position="26"/>
    </location>
</feature>
<evidence type="ECO:0000313" key="4">
    <source>
        <dbReference type="Proteomes" id="UP001301769"/>
    </source>
</evidence>
<protein>
    <submittedName>
        <fullName evidence="3">Alpha-1,3-glucanase/mutanase</fullName>
    </submittedName>
</protein>
<evidence type="ECO:0000313" key="3">
    <source>
        <dbReference type="EMBL" id="KAK4211909.1"/>
    </source>
</evidence>
<dbReference type="InterPro" id="IPR005197">
    <property type="entry name" value="Glyco_hydro_71"/>
</dbReference>
<sequence length="607" mass="65470">MKSFFKPASLLGAALLLASLISPTLAAPFNETWSIQGRAAPGERLVFAHFMMGIVAPRNSRADWDADMMRAKQAGIDAFALNIAQDDYTRRQLDLAYESAAANGMKVFISFDFNYFQPVREAAGKVAALVNDYGVKAAQLKIGDKAVVSSFLGDGTNANGPLNIGALKAEVRIPMFFAPNFAPWNTQNPGQLDAAFNWQGWVHDGYGKSPRPGQVKTIETGDSEYRSWLGGKPYMAPVSPWFFTHYMKYENKNWVMGTGMSWFERWSEILRSSPEYLEIVSWNDYGESHYIGPLSSKHADDGHSKYVNDMPHDGWLEMAKPFIAAYKARQSSPNAYINKDQIIYWYRPTPKSVNCQNDPLGGRPDGWDMMEDSVFVVSLLTQPGSITVTSGGNSAVTWNAPAGAYSQKVPMGVGAQMFDLSRNGKSVISGTSPKDIVNFCPCGVNNFNAFVGQIPFEPFGTLDSTGLGEFSAGLTTGNCKPQPTLGGRTPGSGGSNSDNPSTPTPTPTPDPAPSPIPNPTNCNGGTNRKDVSGNLSGLCEFACKRNYCPSDACVCTSTGTPLLPVWNSPDGCPLPGLGSEYNGLCSYACSNGYCPPAACTRNSCPAK</sequence>
<reference evidence="3" key="1">
    <citation type="journal article" date="2023" name="Mol. Phylogenet. Evol.">
        <title>Genome-scale phylogeny and comparative genomics of the fungal order Sordariales.</title>
        <authorList>
            <person name="Hensen N."/>
            <person name="Bonometti L."/>
            <person name="Westerberg I."/>
            <person name="Brannstrom I.O."/>
            <person name="Guillou S."/>
            <person name="Cros-Aarteil S."/>
            <person name="Calhoun S."/>
            <person name="Haridas S."/>
            <person name="Kuo A."/>
            <person name="Mondo S."/>
            <person name="Pangilinan J."/>
            <person name="Riley R."/>
            <person name="LaButti K."/>
            <person name="Andreopoulos B."/>
            <person name="Lipzen A."/>
            <person name="Chen C."/>
            <person name="Yan M."/>
            <person name="Daum C."/>
            <person name="Ng V."/>
            <person name="Clum A."/>
            <person name="Steindorff A."/>
            <person name="Ohm R.A."/>
            <person name="Martin F."/>
            <person name="Silar P."/>
            <person name="Natvig D.O."/>
            <person name="Lalanne C."/>
            <person name="Gautier V."/>
            <person name="Ament-Velasquez S.L."/>
            <person name="Kruys A."/>
            <person name="Hutchinson M.I."/>
            <person name="Powell A.J."/>
            <person name="Barry K."/>
            <person name="Miller A.N."/>
            <person name="Grigoriev I.V."/>
            <person name="Debuchy R."/>
            <person name="Gladieux P."/>
            <person name="Hiltunen Thoren M."/>
            <person name="Johannesson H."/>
        </authorList>
    </citation>
    <scope>NUCLEOTIDE SEQUENCE</scope>
    <source>
        <strain evidence="3">PSN293</strain>
    </source>
</reference>
<name>A0AAN6Y3E0_9PEZI</name>
<dbReference type="CDD" id="cd11577">
    <property type="entry name" value="GH71"/>
    <property type="match status" value="1"/>
</dbReference>
<dbReference type="AlphaFoldDB" id="A0AAN6Y3E0"/>
<gene>
    <name evidence="3" type="ORF">QBC37DRAFT_466772</name>
</gene>
<keyword evidence="2" id="KW-0732">Signal</keyword>
<dbReference type="Proteomes" id="UP001301769">
    <property type="component" value="Unassembled WGS sequence"/>
</dbReference>
<dbReference type="EMBL" id="MU858138">
    <property type="protein sequence ID" value="KAK4211909.1"/>
    <property type="molecule type" value="Genomic_DNA"/>
</dbReference>
<proteinExistence type="predicted"/>
<organism evidence="3 4">
    <name type="scientific">Rhypophila decipiens</name>
    <dbReference type="NCBI Taxonomy" id="261697"/>
    <lineage>
        <taxon>Eukaryota</taxon>
        <taxon>Fungi</taxon>
        <taxon>Dikarya</taxon>
        <taxon>Ascomycota</taxon>
        <taxon>Pezizomycotina</taxon>
        <taxon>Sordariomycetes</taxon>
        <taxon>Sordariomycetidae</taxon>
        <taxon>Sordariales</taxon>
        <taxon>Naviculisporaceae</taxon>
        <taxon>Rhypophila</taxon>
    </lineage>
</organism>
<comment type="caution">
    <text evidence="3">The sequence shown here is derived from an EMBL/GenBank/DDBJ whole genome shotgun (WGS) entry which is preliminary data.</text>
</comment>
<accession>A0AAN6Y3E0</accession>
<feature type="chain" id="PRO_5042901380" evidence="2">
    <location>
        <begin position="27"/>
        <end position="607"/>
    </location>
</feature>
<dbReference type="Pfam" id="PF03659">
    <property type="entry name" value="Glyco_hydro_71"/>
    <property type="match status" value="1"/>
</dbReference>
<feature type="region of interest" description="Disordered" evidence="1">
    <location>
        <begin position="476"/>
        <end position="527"/>
    </location>
</feature>
<evidence type="ECO:0000256" key="1">
    <source>
        <dbReference type="SAM" id="MobiDB-lite"/>
    </source>
</evidence>
<evidence type="ECO:0000256" key="2">
    <source>
        <dbReference type="SAM" id="SignalP"/>
    </source>
</evidence>
<feature type="compositionally biased region" description="Pro residues" evidence="1">
    <location>
        <begin position="502"/>
        <end position="518"/>
    </location>
</feature>
<keyword evidence="4" id="KW-1185">Reference proteome</keyword>
<dbReference type="GO" id="GO:0051118">
    <property type="term" value="F:glucan endo-1,3-alpha-glucosidase activity"/>
    <property type="evidence" value="ECO:0007669"/>
    <property type="project" value="InterPro"/>
</dbReference>
<reference evidence="3" key="2">
    <citation type="submission" date="2023-05" db="EMBL/GenBank/DDBJ databases">
        <authorList>
            <consortium name="Lawrence Berkeley National Laboratory"/>
            <person name="Steindorff A."/>
            <person name="Hensen N."/>
            <person name="Bonometti L."/>
            <person name="Westerberg I."/>
            <person name="Brannstrom I.O."/>
            <person name="Guillou S."/>
            <person name="Cros-Aarteil S."/>
            <person name="Calhoun S."/>
            <person name="Haridas S."/>
            <person name="Kuo A."/>
            <person name="Mondo S."/>
            <person name="Pangilinan J."/>
            <person name="Riley R."/>
            <person name="Labutti K."/>
            <person name="Andreopoulos B."/>
            <person name="Lipzen A."/>
            <person name="Chen C."/>
            <person name="Yanf M."/>
            <person name="Daum C."/>
            <person name="Ng V."/>
            <person name="Clum A."/>
            <person name="Ohm R."/>
            <person name="Martin F."/>
            <person name="Silar P."/>
            <person name="Natvig D."/>
            <person name="Lalanne C."/>
            <person name="Gautier V."/>
            <person name="Ament-Velasquez S.L."/>
            <person name="Kruys A."/>
            <person name="Hutchinson M.I."/>
            <person name="Powell A.J."/>
            <person name="Barry K."/>
            <person name="Miller A.N."/>
            <person name="Grigoriev I.V."/>
            <person name="Debuchy R."/>
            <person name="Gladieux P."/>
            <person name="Thoren M.H."/>
            <person name="Johannesson H."/>
        </authorList>
    </citation>
    <scope>NUCLEOTIDE SEQUENCE</scope>
    <source>
        <strain evidence="3">PSN293</strain>
    </source>
</reference>
<dbReference type="Gene3D" id="3.20.20.80">
    <property type="entry name" value="Glycosidases"/>
    <property type="match status" value="1"/>
</dbReference>